<protein>
    <submittedName>
        <fullName evidence="1">Uncharacterized protein</fullName>
    </submittedName>
</protein>
<name>A0ACB5RW82_9PEZI</name>
<proteinExistence type="predicted"/>
<evidence type="ECO:0000313" key="1">
    <source>
        <dbReference type="EMBL" id="GME24760.1"/>
    </source>
</evidence>
<dbReference type="Proteomes" id="UP001165186">
    <property type="component" value="Unassembled WGS sequence"/>
</dbReference>
<reference evidence="1" key="1">
    <citation type="submission" date="2024-09" db="EMBL/GenBank/DDBJ databases">
        <title>Draft Genome Sequences of Neofusicoccum parvum.</title>
        <authorList>
            <person name="Ashida A."/>
            <person name="Camagna M."/>
            <person name="Tanaka A."/>
            <person name="Takemoto D."/>
        </authorList>
    </citation>
    <scope>NUCLEOTIDE SEQUENCE</scope>
    <source>
        <strain evidence="1">PPO83</strain>
    </source>
</reference>
<evidence type="ECO:0000313" key="2">
    <source>
        <dbReference type="Proteomes" id="UP001165186"/>
    </source>
</evidence>
<accession>A0ACB5RW82</accession>
<keyword evidence="2" id="KW-1185">Reference proteome</keyword>
<comment type="caution">
    <text evidence="1">The sequence shown here is derived from an EMBL/GenBank/DDBJ whole genome shotgun (WGS) entry which is preliminary data.</text>
</comment>
<gene>
    <name evidence="1" type="primary">g5901</name>
    <name evidence="1" type="ORF">NpPPO83_00005901</name>
</gene>
<dbReference type="EMBL" id="BSXG01000015">
    <property type="protein sequence ID" value="GME24760.1"/>
    <property type="molecule type" value="Genomic_DNA"/>
</dbReference>
<sequence>MDQTTLLRTTSILGFTSSIYLSGIYFSSSHLTLPILYRFPSSTSTSIFEEFYYRGAITVVPLALFSTLSSGVSAYLQPEKRASFAAAAALTIGTLAWTRAAMMGTIEALVGAARDEKVREKVGENGVVEGLKRWKWMNMVRAGLALAGGVVGLVAVADGL</sequence>
<organism evidence="1 2">
    <name type="scientific">Neofusicoccum parvum</name>
    <dbReference type="NCBI Taxonomy" id="310453"/>
    <lineage>
        <taxon>Eukaryota</taxon>
        <taxon>Fungi</taxon>
        <taxon>Dikarya</taxon>
        <taxon>Ascomycota</taxon>
        <taxon>Pezizomycotina</taxon>
        <taxon>Dothideomycetes</taxon>
        <taxon>Dothideomycetes incertae sedis</taxon>
        <taxon>Botryosphaeriales</taxon>
        <taxon>Botryosphaeriaceae</taxon>
        <taxon>Neofusicoccum</taxon>
    </lineage>
</organism>